<dbReference type="PANTHER" id="PTHR33052">
    <property type="entry name" value="DUF4228 DOMAIN PROTEIN-RELATED"/>
    <property type="match status" value="1"/>
</dbReference>
<proteinExistence type="predicted"/>
<dbReference type="OrthoDB" id="1921976at2759"/>
<dbReference type="RefSeq" id="XP_004495907.1">
    <property type="nucleotide sequence ID" value="XM_004495850.3"/>
</dbReference>
<dbReference type="KEGG" id="cam:101504686"/>
<evidence type="ECO:0000313" key="2">
    <source>
        <dbReference type="RefSeq" id="XP_004495907.1"/>
    </source>
</evidence>
<gene>
    <name evidence="2" type="primary">LOC101504686</name>
</gene>
<keyword evidence="1" id="KW-1185">Reference proteome</keyword>
<sequence>MGNQISFRPSDSTGKVVFLDGSIHQFDEQITVAELMLEHPQQVVVEFHSAVNQKRPTPLPADKKLDMNKIYMMIPVKQGKAIGLSPEETRRILLIVNSVLNSNYVLCSSKFLPWFSSLCHKSEIVEPVVAKGKEEIGEMKGERCDFSEISSEILDGRPEYLNRQISGKGWKPSLDTIKEKNVERKKRTHWLFLKSF</sequence>
<dbReference type="eggNOG" id="ENOG502S304">
    <property type="taxonomic scope" value="Eukaryota"/>
</dbReference>
<accession>A0A1S2XXA0</accession>
<dbReference type="PaxDb" id="3827-XP_004495907.1"/>
<dbReference type="STRING" id="3827.A0A1S2XXA0"/>
<dbReference type="InterPro" id="IPR025322">
    <property type="entry name" value="PADRE_dom"/>
</dbReference>
<dbReference type="Pfam" id="PF14009">
    <property type="entry name" value="PADRE"/>
    <property type="match status" value="1"/>
</dbReference>
<name>A0A1S2XXA0_CICAR</name>
<reference evidence="1" key="1">
    <citation type="journal article" date="2013" name="Nat. Biotechnol.">
        <title>Draft genome sequence of chickpea (Cicer arietinum) provides a resource for trait improvement.</title>
        <authorList>
            <person name="Varshney R.K."/>
            <person name="Song C."/>
            <person name="Saxena R.K."/>
            <person name="Azam S."/>
            <person name="Yu S."/>
            <person name="Sharpe A.G."/>
            <person name="Cannon S."/>
            <person name="Baek J."/>
            <person name="Rosen B.D."/>
            <person name="Tar'an B."/>
            <person name="Millan T."/>
            <person name="Zhang X."/>
            <person name="Ramsay L.D."/>
            <person name="Iwata A."/>
            <person name="Wang Y."/>
            <person name="Nelson W."/>
            <person name="Farmer A.D."/>
            <person name="Gaur P.M."/>
            <person name="Soderlund C."/>
            <person name="Penmetsa R.V."/>
            <person name="Xu C."/>
            <person name="Bharti A.K."/>
            <person name="He W."/>
            <person name="Winter P."/>
            <person name="Zhao S."/>
            <person name="Hane J.K."/>
            <person name="Carrasquilla-Garcia N."/>
            <person name="Condie J.A."/>
            <person name="Upadhyaya H.D."/>
            <person name="Luo M.C."/>
            <person name="Thudi M."/>
            <person name="Gowda C.L."/>
            <person name="Singh N.P."/>
            <person name="Lichtenzveig J."/>
            <person name="Gali K.K."/>
            <person name="Rubio J."/>
            <person name="Nadarajan N."/>
            <person name="Dolezel J."/>
            <person name="Bansal K.C."/>
            <person name="Xu X."/>
            <person name="Edwards D."/>
            <person name="Zhang G."/>
            <person name="Kahl G."/>
            <person name="Gil J."/>
            <person name="Singh K.B."/>
            <person name="Datta S.K."/>
            <person name="Jackson S.A."/>
            <person name="Wang J."/>
            <person name="Cook D.R."/>
        </authorList>
    </citation>
    <scope>NUCLEOTIDE SEQUENCE [LARGE SCALE GENOMIC DNA]</scope>
    <source>
        <strain evidence="1">cv. CDC Frontier</strain>
    </source>
</reference>
<dbReference type="GeneID" id="101504686"/>
<organism evidence="1 2">
    <name type="scientific">Cicer arietinum</name>
    <name type="common">Chickpea</name>
    <name type="synonym">Garbanzo</name>
    <dbReference type="NCBI Taxonomy" id="3827"/>
    <lineage>
        <taxon>Eukaryota</taxon>
        <taxon>Viridiplantae</taxon>
        <taxon>Streptophyta</taxon>
        <taxon>Embryophyta</taxon>
        <taxon>Tracheophyta</taxon>
        <taxon>Spermatophyta</taxon>
        <taxon>Magnoliopsida</taxon>
        <taxon>eudicotyledons</taxon>
        <taxon>Gunneridae</taxon>
        <taxon>Pentapetalae</taxon>
        <taxon>rosids</taxon>
        <taxon>fabids</taxon>
        <taxon>Fabales</taxon>
        <taxon>Fabaceae</taxon>
        <taxon>Papilionoideae</taxon>
        <taxon>50 kb inversion clade</taxon>
        <taxon>NPAAA clade</taxon>
        <taxon>Hologalegina</taxon>
        <taxon>IRL clade</taxon>
        <taxon>Cicereae</taxon>
        <taxon>Cicer</taxon>
    </lineage>
</organism>
<evidence type="ECO:0000313" key="1">
    <source>
        <dbReference type="Proteomes" id="UP000087171"/>
    </source>
</evidence>
<dbReference type="Proteomes" id="UP000087171">
    <property type="component" value="Chromosome Ca4"/>
</dbReference>
<reference evidence="2" key="2">
    <citation type="submission" date="2025-08" db="UniProtKB">
        <authorList>
            <consortium name="RefSeq"/>
        </authorList>
    </citation>
    <scope>IDENTIFICATION</scope>
    <source>
        <tissue evidence="2">Etiolated seedlings</tissue>
    </source>
</reference>
<dbReference type="AlphaFoldDB" id="A0A1S2XXA0"/>
<protein>
    <submittedName>
        <fullName evidence="2">Uncharacterized protein LOC101504686</fullName>
    </submittedName>
</protein>